<dbReference type="EMBL" id="MF063068">
    <property type="protein sequence ID" value="ARV77365.1"/>
    <property type="molecule type" value="Genomic_DNA"/>
</dbReference>
<organism evidence="1 2">
    <name type="scientific">Pseudomonas phage Noxifer</name>
    <dbReference type="NCBI Taxonomy" id="2006684"/>
    <lineage>
        <taxon>Viruses</taxon>
        <taxon>Duplodnaviria</taxon>
        <taxon>Heunggongvirae</taxon>
        <taxon>Uroviricota</taxon>
        <taxon>Caudoviricetes</taxon>
        <taxon>Chimalliviridae</taxon>
        <taxon>Noxifervirus</taxon>
        <taxon>Noxifervirus noxifer</taxon>
    </lineage>
</organism>
<evidence type="ECO:0000313" key="2">
    <source>
        <dbReference type="Proteomes" id="UP000224829"/>
    </source>
</evidence>
<dbReference type="OrthoDB" id="2393at10239"/>
<sequence>MKKKMLPLNISLLIPTPESLRLVPQVKSLGIMDGPGGSFDDEGLFSTTIFGRVGDPLRDKTFAHIDLRLPVLHPIIFRVLSKMRSFFIDIMAGKEYATFSQAKGTFERANEVTGRTGYTFFMEYWEQLRFEKGDSSTRNVQIELIERYRGKATFSHLLVLPAGLRDVEVDAAGRVTVGEINDLYQKCLIQGRNFPERITRGDDLSIYDRTRYATQCTVVAIYEYLETLIKGKGGMIQAKWASRKVFNGTRNVISSLDVTAVDLDAPNRPKFNDAVVGLYQAASAVLPKTIYNLRVNLLESIFASSSNSIKLIDKKTLQLKWVDVTNETMDRWSTEEGLEGVVDELSVIEKRHRPVEIEGHYLALVYVDDKGNFKIFRDLDDFPEQLDRKFVRPISYVEMIYLAGLSMWEDTAAFVTRYPVENFNSSSPVMQYVKTTVPGELRYGMGDNWERDESIVAKEYPKLSGDSVPQYHDSTSIPPARLTAKGADFDGDTMSYNATYSDEAVAEAKKYFTKRRAYIQAGGGMSFGIDIHTVNLTLLYITGNPKPRVAHALPTA</sequence>
<dbReference type="SUPFAM" id="SSF64484">
    <property type="entry name" value="beta and beta-prime subunits of DNA dependent RNA-polymerase"/>
    <property type="match status" value="1"/>
</dbReference>
<dbReference type="Proteomes" id="UP000224829">
    <property type="component" value="Segment"/>
</dbReference>
<accession>A0A1Y0SXU3</accession>
<gene>
    <name evidence="1" type="ORF">NOXIFER_196</name>
</gene>
<protein>
    <submittedName>
        <fullName evidence="1">Putative RNA polymerase beta subunit</fullName>
    </submittedName>
</protein>
<name>A0A1Y0SXU3_9CAUD</name>
<keyword evidence="2" id="KW-1185">Reference proteome</keyword>
<reference evidence="1 2" key="1">
    <citation type="submission" date="2017-05" db="EMBL/GenBank/DDBJ databases">
        <authorList>
            <person name="Song R."/>
            <person name="Chenine A.L."/>
            <person name="Ruprecht R.M."/>
        </authorList>
    </citation>
    <scope>NUCLEOTIDE SEQUENCE [LARGE SCALE GENOMIC DNA]</scope>
</reference>
<evidence type="ECO:0000313" key="1">
    <source>
        <dbReference type="EMBL" id="ARV77365.1"/>
    </source>
</evidence>
<proteinExistence type="predicted"/>